<keyword evidence="10" id="KW-1185">Reference proteome</keyword>
<evidence type="ECO:0000256" key="4">
    <source>
        <dbReference type="ARBA" id="ARBA00022692"/>
    </source>
</evidence>
<evidence type="ECO:0000256" key="5">
    <source>
        <dbReference type="ARBA" id="ARBA00022989"/>
    </source>
</evidence>
<comment type="similarity">
    <text evidence="1 7">Belongs to the Lgt family.</text>
</comment>
<dbReference type="UniPathway" id="UPA00664"/>
<feature type="transmembrane region" description="Helical" evidence="7">
    <location>
        <begin position="38"/>
        <end position="57"/>
    </location>
</feature>
<dbReference type="GO" id="GO:0008961">
    <property type="term" value="F:phosphatidylglycerol-prolipoprotein diacylglyceryl transferase activity"/>
    <property type="evidence" value="ECO:0007669"/>
    <property type="project" value="UniProtKB-UniRule"/>
</dbReference>
<keyword evidence="2 7" id="KW-1003">Cell membrane</keyword>
<evidence type="ECO:0000256" key="3">
    <source>
        <dbReference type="ARBA" id="ARBA00022679"/>
    </source>
</evidence>
<feature type="compositionally biased region" description="Polar residues" evidence="8">
    <location>
        <begin position="357"/>
        <end position="380"/>
    </location>
</feature>
<dbReference type="AlphaFoldDB" id="A0A401ZEA9"/>
<sequence length="380" mass="42332">MNILPLAYLLSGGWLHIGPPYIYINIDPVLVHLGPLAVRWYGLMYVVGIMVGLWVIKGYTTRKGIDQDTVYRILWWCIAAGLIGGRLYFVVQQPHLVENYLMQPWRIIATWEGGMAFYGAIFLIIPTLFWRAKVERINPLVLIDAGVLFGAAGQIFGRIGNLINGDIIGFPSTLPWSTVYQNPNSWACLNPSTCNVPVQPAAGYELIINLFVLGIMLYLARRVRRPGILMLVYLFSYTISQFFIFFARQNDIVSFLGIDIGLKQAQWTSLVVFILLFPLTYWVMRTSRPVPDGEVAATYGIPQKPKPALEKKVITEELSEAPALVAEDAETTSVDTEIPTTESERAETGHEGEEVTTPLTTEQSDGSEVQSTPKGSGQKS</sequence>
<protein>
    <recommendedName>
        <fullName evidence="7">Phosphatidylglycerol--prolipoprotein diacylglyceryl transferase</fullName>
        <ecNumber evidence="7">2.5.1.145</ecNumber>
    </recommendedName>
</protein>
<dbReference type="GO" id="GO:0005886">
    <property type="term" value="C:plasma membrane"/>
    <property type="evidence" value="ECO:0007669"/>
    <property type="project" value="UniProtKB-SubCell"/>
</dbReference>
<reference evidence="10" key="1">
    <citation type="submission" date="2018-12" db="EMBL/GenBank/DDBJ databases">
        <title>Tengunoibacter tsumagoiensis gen. nov., sp. nov., Dictyobacter kobayashii sp. nov., D. alpinus sp. nov., and D. joshuensis sp. nov. and description of Dictyobacteraceae fam. nov. within the order Ktedonobacterales isolated from Tengu-no-mugimeshi.</title>
        <authorList>
            <person name="Wang C.M."/>
            <person name="Zheng Y."/>
            <person name="Sakai Y."/>
            <person name="Toyoda A."/>
            <person name="Minakuchi Y."/>
            <person name="Abe K."/>
            <person name="Yokota A."/>
            <person name="Yabe S."/>
        </authorList>
    </citation>
    <scope>NUCLEOTIDE SEQUENCE [LARGE SCALE GENOMIC DNA]</scope>
    <source>
        <strain evidence="10">S-27</strain>
    </source>
</reference>
<evidence type="ECO:0000256" key="2">
    <source>
        <dbReference type="ARBA" id="ARBA00022475"/>
    </source>
</evidence>
<feature type="transmembrane region" description="Helical" evidence="7">
    <location>
        <begin position="137"/>
        <end position="156"/>
    </location>
</feature>
<feature type="transmembrane region" description="Helical" evidence="7">
    <location>
        <begin position="227"/>
        <end position="247"/>
    </location>
</feature>
<dbReference type="GO" id="GO:0042158">
    <property type="term" value="P:lipoprotein biosynthetic process"/>
    <property type="evidence" value="ECO:0007669"/>
    <property type="project" value="UniProtKB-UniRule"/>
</dbReference>
<evidence type="ECO:0000256" key="1">
    <source>
        <dbReference type="ARBA" id="ARBA00007150"/>
    </source>
</evidence>
<dbReference type="Proteomes" id="UP000287224">
    <property type="component" value="Unassembled WGS sequence"/>
</dbReference>
<feature type="compositionally biased region" description="Basic and acidic residues" evidence="8">
    <location>
        <begin position="342"/>
        <end position="353"/>
    </location>
</feature>
<gene>
    <name evidence="7" type="primary">lgt</name>
    <name evidence="9" type="ORF">KDAU_25460</name>
</gene>
<dbReference type="EC" id="2.5.1.145" evidence="7"/>
<keyword evidence="5 7" id="KW-1133">Transmembrane helix</keyword>
<dbReference type="InterPro" id="IPR001640">
    <property type="entry name" value="Lgt"/>
</dbReference>
<feature type="transmembrane region" description="Helical" evidence="7">
    <location>
        <begin position="109"/>
        <end position="130"/>
    </location>
</feature>
<dbReference type="EMBL" id="BIFQ01000001">
    <property type="protein sequence ID" value="GCE05217.1"/>
    <property type="molecule type" value="Genomic_DNA"/>
</dbReference>
<proteinExistence type="inferred from homology"/>
<name>A0A401ZEA9_9CHLR</name>
<evidence type="ECO:0000256" key="7">
    <source>
        <dbReference type="HAMAP-Rule" id="MF_01147"/>
    </source>
</evidence>
<dbReference type="RefSeq" id="WP_126596287.1">
    <property type="nucleotide sequence ID" value="NZ_BIFQ01000001.1"/>
</dbReference>
<evidence type="ECO:0000256" key="6">
    <source>
        <dbReference type="ARBA" id="ARBA00023136"/>
    </source>
</evidence>
<feature type="binding site" evidence="7">
    <location>
        <position position="158"/>
    </location>
    <ligand>
        <name>a 1,2-diacyl-sn-glycero-3-phospho-(1'-sn-glycerol)</name>
        <dbReference type="ChEBI" id="CHEBI:64716"/>
    </ligand>
</feature>
<dbReference type="Pfam" id="PF01790">
    <property type="entry name" value="LGT"/>
    <property type="match status" value="1"/>
</dbReference>
<comment type="catalytic activity">
    <reaction evidence="7">
        <text>L-cysteinyl-[prolipoprotein] + a 1,2-diacyl-sn-glycero-3-phospho-(1'-sn-glycerol) = an S-1,2-diacyl-sn-glyceryl-L-cysteinyl-[prolipoprotein] + sn-glycerol 1-phosphate + H(+)</text>
        <dbReference type="Rhea" id="RHEA:56712"/>
        <dbReference type="Rhea" id="RHEA-COMP:14679"/>
        <dbReference type="Rhea" id="RHEA-COMP:14680"/>
        <dbReference type="ChEBI" id="CHEBI:15378"/>
        <dbReference type="ChEBI" id="CHEBI:29950"/>
        <dbReference type="ChEBI" id="CHEBI:57685"/>
        <dbReference type="ChEBI" id="CHEBI:64716"/>
        <dbReference type="ChEBI" id="CHEBI:140658"/>
        <dbReference type="EC" id="2.5.1.145"/>
    </reaction>
</comment>
<feature type="transmembrane region" description="Helical" evidence="7">
    <location>
        <begin position="201"/>
        <end position="220"/>
    </location>
</feature>
<dbReference type="NCBIfam" id="TIGR00544">
    <property type="entry name" value="lgt"/>
    <property type="match status" value="1"/>
</dbReference>
<evidence type="ECO:0000256" key="8">
    <source>
        <dbReference type="SAM" id="MobiDB-lite"/>
    </source>
</evidence>
<keyword evidence="3 7" id="KW-0808">Transferase</keyword>
<feature type="transmembrane region" description="Helical" evidence="7">
    <location>
        <begin position="7"/>
        <end position="26"/>
    </location>
</feature>
<evidence type="ECO:0000313" key="9">
    <source>
        <dbReference type="EMBL" id="GCE05217.1"/>
    </source>
</evidence>
<dbReference type="HAMAP" id="MF_01147">
    <property type="entry name" value="Lgt"/>
    <property type="match status" value="1"/>
</dbReference>
<comment type="pathway">
    <text evidence="7">Protein modification; lipoprotein biosynthesis (diacylglyceryl transfer).</text>
</comment>
<dbReference type="PANTHER" id="PTHR30589:SF0">
    <property type="entry name" value="PHOSPHATIDYLGLYCEROL--PROLIPOPROTEIN DIACYLGLYCERYL TRANSFERASE"/>
    <property type="match status" value="1"/>
</dbReference>
<keyword evidence="6 7" id="KW-0472">Membrane</keyword>
<keyword evidence="4 7" id="KW-0812">Transmembrane</keyword>
<comment type="caution">
    <text evidence="9">The sequence shown here is derived from an EMBL/GenBank/DDBJ whole genome shotgun (WGS) entry which is preliminary data.</text>
</comment>
<feature type="region of interest" description="Disordered" evidence="8">
    <location>
        <begin position="321"/>
        <end position="380"/>
    </location>
</feature>
<feature type="transmembrane region" description="Helical" evidence="7">
    <location>
        <begin position="69"/>
        <end position="89"/>
    </location>
</feature>
<feature type="transmembrane region" description="Helical" evidence="7">
    <location>
        <begin position="267"/>
        <end position="284"/>
    </location>
</feature>
<dbReference type="PANTHER" id="PTHR30589">
    <property type="entry name" value="PROLIPOPROTEIN DIACYLGLYCERYL TRANSFERASE"/>
    <property type="match status" value="1"/>
</dbReference>
<comment type="function">
    <text evidence="7">Catalyzes the transfer of the diacylglyceryl group from phosphatidylglycerol to the sulfhydryl group of the N-terminal cysteine of a prolipoprotein, the first step in the formation of mature lipoproteins.</text>
</comment>
<comment type="subcellular location">
    <subcellularLocation>
        <location evidence="7">Cell membrane</location>
        <topology evidence="7">Multi-pass membrane protein</topology>
    </subcellularLocation>
</comment>
<feature type="compositionally biased region" description="Polar residues" evidence="8">
    <location>
        <begin position="331"/>
        <end position="341"/>
    </location>
</feature>
<evidence type="ECO:0000313" key="10">
    <source>
        <dbReference type="Proteomes" id="UP000287224"/>
    </source>
</evidence>
<dbReference type="OrthoDB" id="871140at2"/>
<organism evidence="9 10">
    <name type="scientific">Dictyobacter aurantiacus</name>
    <dbReference type="NCBI Taxonomy" id="1936993"/>
    <lineage>
        <taxon>Bacteria</taxon>
        <taxon>Bacillati</taxon>
        <taxon>Chloroflexota</taxon>
        <taxon>Ktedonobacteria</taxon>
        <taxon>Ktedonobacterales</taxon>
        <taxon>Dictyobacteraceae</taxon>
        <taxon>Dictyobacter</taxon>
    </lineage>
</organism>
<accession>A0A401ZEA9</accession>